<feature type="compositionally biased region" description="Gly residues" evidence="1">
    <location>
        <begin position="33"/>
        <end position="45"/>
    </location>
</feature>
<dbReference type="EMBL" id="BAAADU010000002">
    <property type="protein sequence ID" value="GAA0652814.1"/>
    <property type="molecule type" value="Genomic_DNA"/>
</dbReference>
<evidence type="ECO:0000259" key="3">
    <source>
        <dbReference type="Pfam" id="PF13559"/>
    </source>
</evidence>
<keyword evidence="2" id="KW-1133">Transmembrane helix</keyword>
<proteinExistence type="predicted"/>
<organism evidence="4 5">
    <name type="scientific">Salarchaeum japonicum</name>
    <dbReference type="NCBI Taxonomy" id="555573"/>
    <lineage>
        <taxon>Archaea</taxon>
        <taxon>Methanobacteriati</taxon>
        <taxon>Methanobacteriota</taxon>
        <taxon>Stenosarchaea group</taxon>
        <taxon>Halobacteria</taxon>
        <taxon>Halobacteriales</taxon>
        <taxon>Halobacteriaceae</taxon>
    </lineage>
</organism>
<reference evidence="4 5" key="1">
    <citation type="journal article" date="2019" name="Int. J. Syst. Evol. Microbiol.">
        <title>The Global Catalogue of Microorganisms (GCM) 10K type strain sequencing project: providing services to taxonomists for standard genome sequencing and annotation.</title>
        <authorList>
            <consortium name="The Broad Institute Genomics Platform"/>
            <consortium name="The Broad Institute Genome Sequencing Center for Infectious Disease"/>
            <person name="Wu L."/>
            <person name="Ma J."/>
        </authorList>
    </citation>
    <scope>NUCLEOTIDE SEQUENCE [LARGE SCALE GENOMIC DNA]</scope>
    <source>
        <strain evidence="4 5">JCM 16327</strain>
    </source>
</reference>
<feature type="transmembrane region" description="Helical" evidence="2">
    <location>
        <begin position="108"/>
        <end position="128"/>
    </location>
</feature>
<keyword evidence="5" id="KW-1185">Reference proteome</keyword>
<keyword evidence="2" id="KW-0812">Transmembrane</keyword>
<evidence type="ECO:0000313" key="5">
    <source>
        <dbReference type="Proteomes" id="UP001500194"/>
    </source>
</evidence>
<feature type="region of interest" description="Disordered" evidence="1">
    <location>
        <begin position="33"/>
        <end position="64"/>
    </location>
</feature>
<dbReference type="Proteomes" id="UP001500194">
    <property type="component" value="Unassembled WGS sequence"/>
</dbReference>
<name>A0AAV3T0D7_9EURY</name>
<feature type="transmembrane region" description="Helical" evidence="2">
    <location>
        <begin position="169"/>
        <end position="186"/>
    </location>
</feature>
<dbReference type="AlphaFoldDB" id="A0AAV3T0D7"/>
<dbReference type="Pfam" id="PF13559">
    <property type="entry name" value="DUF4129"/>
    <property type="match status" value="1"/>
</dbReference>
<dbReference type="RefSeq" id="WP_227260806.1">
    <property type="nucleotide sequence ID" value="NZ_BAAADU010000002.1"/>
</dbReference>
<protein>
    <recommendedName>
        <fullName evidence="3">Protein-glutamine gamma-glutamyltransferase-like C-terminal domain-containing protein</fullName>
    </recommendedName>
</protein>
<dbReference type="InterPro" id="IPR025403">
    <property type="entry name" value="TgpA-like_C"/>
</dbReference>
<sequence>MKRNRLALVVALLVVVALGLATATLANPTTSGAGGAGGGAGGATGPGTDASNGTDAGPAQNQSGSPLPTLGSAFTVCVPFLLTPTFLGLAALAFVAFFLVVRWRANTAIALALLLVLTFPTLILHALLTKCGTASNPVQAAVNEVTNQTSSVGGSPGTNPVETVTTPPVLLLALVAVLAVLLYLFVRGSGDDEDAPEVREPDPEDSLGAVAAAAGTAADRIESDADVENAVYRAWRDMTGHLDTASPETTTPAEFARAARDAGMDARHVDTLTDVFREVRYGDEPVTEERERRALDALRDIEAAYGGDEE</sequence>
<keyword evidence="2" id="KW-0472">Membrane</keyword>
<feature type="compositionally biased region" description="Polar residues" evidence="1">
    <location>
        <begin position="49"/>
        <end position="64"/>
    </location>
</feature>
<feature type="transmembrane region" description="Helical" evidence="2">
    <location>
        <begin position="73"/>
        <end position="101"/>
    </location>
</feature>
<comment type="caution">
    <text evidence="4">The sequence shown here is derived from an EMBL/GenBank/DDBJ whole genome shotgun (WGS) entry which is preliminary data.</text>
</comment>
<evidence type="ECO:0000256" key="1">
    <source>
        <dbReference type="SAM" id="MobiDB-lite"/>
    </source>
</evidence>
<dbReference type="GeneID" id="68573815"/>
<evidence type="ECO:0000256" key="2">
    <source>
        <dbReference type="SAM" id="Phobius"/>
    </source>
</evidence>
<feature type="domain" description="Protein-glutamine gamma-glutamyltransferase-like C-terminal" evidence="3">
    <location>
        <begin position="232"/>
        <end position="299"/>
    </location>
</feature>
<evidence type="ECO:0000313" key="4">
    <source>
        <dbReference type="EMBL" id="GAA0652814.1"/>
    </source>
</evidence>
<gene>
    <name evidence="4" type="ORF">GCM10009019_15090</name>
</gene>
<accession>A0AAV3T0D7</accession>